<dbReference type="EMBL" id="BSYO01000013">
    <property type="protein sequence ID" value="GMH13518.1"/>
    <property type="molecule type" value="Genomic_DNA"/>
</dbReference>
<evidence type="ECO:0000259" key="2">
    <source>
        <dbReference type="Pfam" id="PF04783"/>
    </source>
</evidence>
<dbReference type="InterPro" id="IPR006867">
    <property type="entry name" value="DUF632"/>
</dbReference>
<comment type="caution">
    <text evidence="3">The sequence shown here is derived from an EMBL/GenBank/DDBJ whole genome shotgun (WGS) entry which is preliminary data.</text>
</comment>
<organism evidence="3 4">
    <name type="scientific">Nepenthes gracilis</name>
    <name type="common">Slender pitcher plant</name>
    <dbReference type="NCBI Taxonomy" id="150966"/>
    <lineage>
        <taxon>Eukaryota</taxon>
        <taxon>Viridiplantae</taxon>
        <taxon>Streptophyta</taxon>
        <taxon>Embryophyta</taxon>
        <taxon>Tracheophyta</taxon>
        <taxon>Spermatophyta</taxon>
        <taxon>Magnoliopsida</taxon>
        <taxon>eudicotyledons</taxon>
        <taxon>Gunneridae</taxon>
        <taxon>Pentapetalae</taxon>
        <taxon>Caryophyllales</taxon>
        <taxon>Nepenthaceae</taxon>
        <taxon>Nepenthes</taxon>
    </lineage>
</organism>
<evidence type="ECO:0000313" key="4">
    <source>
        <dbReference type="Proteomes" id="UP001279734"/>
    </source>
</evidence>
<dbReference type="InterPro" id="IPR006868">
    <property type="entry name" value="DUF630"/>
</dbReference>
<dbReference type="Proteomes" id="UP001279734">
    <property type="component" value="Unassembled WGS sequence"/>
</dbReference>
<keyword evidence="4" id="KW-1185">Reference proteome</keyword>
<dbReference type="Pfam" id="PF04783">
    <property type="entry name" value="DUF630"/>
    <property type="match status" value="1"/>
</dbReference>
<dbReference type="PANTHER" id="PTHR21450">
    <property type="entry name" value="PROTEIN ALTERED PHOSPHATE STARVATION RESPONSE 1"/>
    <property type="match status" value="1"/>
</dbReference>
<evidence type="ECO:0008006" key="5">
    <source>
        <dbReference type="Google" id="ProtNLM"/>
    </source>
</evidence>
<dbReference type="AlphaFoldDB" id="A0AAD3SKZ0"/>
<accession>A0AAD3SKZ0</accession>
<dbReference type="Pfam" id="PF04782">
    <property type="entry name" value="DUF632"/>
    <property type="match status" value="1"/>
</dbReference>
<protein>
    <recommendedName>
        <fullName evidence="5">Nitrate regulatory gene2 protein-like</fullName>
    </recommendedName>
</protein>
<proteinExistence type="predicted"/>
<gene>
    <name evidence="3" type="ORF">Nepgr_015359</name>
</gene>
<feature type="domain" description="DUF630" evidence="2">
    <location>
        <begin position="1"/>
        <end position="60"/>
    </location>
</feature>
<evidence type="ECO:0000313" key="3">
    <source>
        <dbReference type="EMBL" id="GMH13518.1"/>
    </source>
</evidence>
<feature type="domain" description="DUF632" evidence="1">
    <location>
        <begin position="251"/>
        <end position="574"/>
    </location>
</feature>
<name>A0AAD3SKZ0_NEPGR</name>
<sequence length="735" mass="83872">MGCVASRLGEEEEVVSICRERKRLMKLVVERRYALAEAHCRYCQALFAISAAINLFVARHSTPSSPFLINFPPPNCPPSPPPENVMTNPLFLQQRPSVSTQETIVCESSDSSTSSEYDDDVEELETVEKNEQPCGYFYVGMPPPMPSPHRDFGWDFFNPFSSVRPEIVGEFRRNSDDDFRVVREEEGIPDLEEEGGGEEEKKAVVDNVEGNENEEHLGSGVEVDRAIDGADVGQAEKGLTVIDTPVRERELLDALKDIEDHFIRVYDTGRVVSRMLEANKFHIQSGFEEVKENSTKFMQAVTWNWPYTSRSPSCKSLVASSSKNSSTWSEYKNDLFDDYGGMVSGSHSLTLGRLYAWEKKLYEEVKAGDSIRRLYERKCSQLRNKDVRGDNMLSVDKTRATVKDLYSRILVAIRRAESIAGKIQKLTVEELHPQIIELLQGLTQTWKIMLESHETQNQIMFEVKMYDRGTYGKFCSDSHRLATLQLEAEIQNWRERFVDYIVAQKSYVKALHGWLSKFIVPEVEFCSRGRSLAPPCRSHGPPLYAICHDWLIYMDNLPDKAVASAMKSFVKDVRALWIQQGDEQDQKRKVDKLAKELDKKTLAYQKAESRVLDTKFLEYKPELDAQHQDDTQHQVDSLAEKKYLLDNFRKKLEVEKEKHQNCMQETQGITLNGFQTGFGLVFESLVQFSKGSHKMYTDLVSSKQNLEKVGNSSCVEDSKVVEGGRIDQQQMAKGP</sequence>
<dbReference type="PANTHER" id="PTHR21450:SF17">
    <property type="entry name" value="OS09G0542500 PROTEIN"/>
    <property type="match status" value="1"/>
</dbReference>
<evidence type="ECO:0000259" key="1">
    <source>
        <dbReference type="Pfam" id="PF04782"/>
    </source>
</evidence>
<reference evidence="3" key="1">
    <citation type="submission" date="2023-05" db="EMBL/GenBank/DDBJ databases">
        <title>Nepenthes gracilis genome sequencing.</title>
        <authorList>
            <person name="Fukushima K."/>
        </authorList>
    </citation>
    <scope>NUCLEOTIDE SEQUENCE</scope>
    <source>
        <strain evidence="3">SING2019-196</strain>
    </source>
</reference>